<dbReference type="InterPro" id="IPR050602">
    <property type="entry name" value="Malonyl-ACP_OMT"/>
</dbReference>
<dbReference type="SUPFAM" id="SSF53335">
    <property type="entry name" value="S-adenosyl-L-methionine-dependent methyltransferases"/>
    <property type="match status" value="1"/>
</dbReference>
<dbReference type="RefSeq" id="XP_032812096.1">
    <property type="nucleotide sequence ID" value="XM_032956205.1"/>
</dbReference>
<keyword evidence="2" id="KW-0489">Methyltransferase</keyword>
<dbReference type="InterPro" id="IPR029063">
    <property type="entry name" value="SAM-dependent_MTases_sf"/>
</dbReference>
<dbReference type="PANTHER" id="PTHR13090">
    <property type="entry name" value="ARGININE-HYDROXYLASE NDUFAF5, MITOCHONDRIAL"/>
    <property type="match status" value="1"/>
</dbReference>
<sequence length="451" mass="48299">MSARRGGSAGALTAARALLWAGAPGRPRRSSRLAWSPRGLGGVAAGVVRGEPGSGLESEPRPRCGCEPWSGTRAMRSTSGSRPLGLTPGPECLESDLRPPASGSALLGSGLRLGALGPRALGIGGATPARAVAPGSGLRPAAAAALSHSSAAGGGVNVFDRRMKRRQRSWAASRPNAESYDYLRQTVAEQIVDRLFDVSRMFPMALDVGAGRGYIAQHLNKETVELMIQTDTTHDALRRPLATEVETRCVVADEEFLPFPADTFNLALSSLSLHWVNDLPAAFHQIHRVLKPDGVFLGAMLGGESLFELRGALQLAEMEREGGFSPHVSPFTTAADLGGLMTRAGFTMLTVDMDEIVVRYPTMFELMADLQGMGESNCTWNRKAMLHRDTMVAAAAIYKEMYGPTEDSIPATFQVLHMIGWKPHESQAKPAKRGSQTRSFGDLGRLEPKTK</sequence>
<keyword evidence="5" id="KW-1185">Reference proteome</keyword>
<dbReference type="CDD" id="cd02440">
    <property type="entry name" value="AdoMet_MTases"/>
    <property type="match status" value="1"/>
</dbReference>
<comment type="similarity">
    <text evidence="1">Belongs to the methyltransferase superfamily.</text>
</comment>
<dbReference type="Proteomes" id="UP001318040">
    <property type="component" value="Chromosome 17"/>
</dbReference>
<evidence type="ECO:0000256" key="4">
    <source>
        <dbReference type="SAM" id="MobiDB-lite"/>
    </source>
</evidence>
<dbReference type="Pfam" id="PF13489">
    <property type="entry name" value="Methyltransf_23"/>
    <property type="match status" value="1"/>
</dbReference>
<accession>A0AAJ7T664</accession>
<reference evidence="6" key="1">
    <citation type="submission" date="2025-08" db="UniProtKB">
        <authorList>
            <consortium name="RefSeq"/>
        </authorList>
    </citation>
    <scope>IDENTIFICATION</scope>
    <source>
        <tissue evidence="6">Sperm</tissue>
    </source>
</reference>
<proteinExistence type="inferred from homology"/>
<protein>
    <submittedName>
        <fullName evidence="6">Arginine-hydroxylase NDUFAF5, mitochondrial isoform X1</fullName>
    </submittedName>
</protein>
<organism evidence="5 6">
    <name type="scientific">Petromyzon marinus</name>
    <name type="common">Sea lamprey</name>
    <dbReference type="NCBI Taxonomy" id="7757"/>
    <lineage>
        <taxon>Eukaryota</taxon>
        <taxon>Metazoa</taxon>
        <taxon>Chordata</taxon>
        <taxon>Craniata</taxon>
        <taxon>Vertebrata</taxon>
        <taxon>Cyclostomata</taxon>
        <taxon>Hyperoartia</taxon>
        <taxon>Petromyzontiformes</taxon>
        <taxon>Petromyzontidae</taxon>
        <taxon>Petromyzon</taxon>
    </lineage>
</organism>
<dbReference type="GO" id="GO:0008168">
    <property type="term" value="F:methyltransferase activity"/>
    <property type="evidence" value="ECO:0007669"/>
    <property type="project" value="UniProtKB-KW"/>
</dbReference>
<dbReference type="Gene3D" id="3.40.50.150">
    <property type="entry name" value="Vaccinia Virus protein VP39"/>
    <property type="match status" value="1"/>
</dbReference>
<dbReference type="GO" id="GO:0032259">
    <property type="term" value="P:methylation"/>
    <property type="evidence" value="ECO:0007669"/>
    <property type="project" value="UniProtKB-KW"/>
</dbReference>
<feature type="region of interest" description="Disordered" evidence="4">
    <location>
        <begin position="424"/>
        <end position="451"/>
    </location>
</feature>
<evidence type="ECO:0000256" key="3">
    <source>
        <dbReference type="ARBA" id="ARBA00022679"/>
    </source>
</evidence>
<feature type="region of interest" description="Disordered" evidence="4">
    <location>
        <begin position="51"/>
        <end position="85"/>
    </location>
</feature>
<dbReference type="AlphaFoldDB" id="A0AAJ7T664"/>
<evidence type="ECO:0000313" key="5">
    <source>
        <dbReference type="Proteomes" id="UP001318040"/>
    </source>
</evidence>
<evidence type="ECO:0000313" key="6">
    <source>
        <dbReference type="RefSeq" id="XP_032812096.1"/>
    </source>
</evidence>
<dbReference type="PANTHER" id="PTHR13090:SF1">
    <property type="entry name" value="ARGININE-HYDROXYLASE NDUFAF5, MITOCHONDRIAL"/>
    <property type="match status" value="1"/>
</dbReference>
<dbReference type="KEGG" id="pmrn:116943366"/>
<dbReference type="GO" id="GO:0005739">
    <property type="term" value="C:mitochondrion"/>
    <property type="evidence" value="ECO:0007669"/>
    <property type="project" value="TreeGrafter"/>
</dbReference>
<dbReference type="CTD" id="79133"/>
<keyword evidence="3" id="KW-0808">Transferase</keyword>
<evidence type="ECO:0000256" key="2">
    <source>
        <dbReference type="ARBA" id="ARBA00022603"/>
    </source>
</evidence>
<gene>
    <name evidence="6" type="primary">NDUFAF5</name>
</gene>
<dbReference type="GO" id="GO:0032981">
    <property type="term" value="P:mitochondrial respiratory chain complex I assembly"/>
    <property type="evidence" value="ECO:0007669"/>
    <property type="project" value="TreeGrafter"/>
</dbReference>
<evidence type="ECO:0000256" key="1">
    <source>
        <dbReference type="ARBA" id="ARBA00008361"/>
    </source>
</evidence>
<name>A0AAJ7T664_PETMA</name>